<evidence type="ECO:0000256" key="5">
    <source>
        <dbReference type="SAM" id="Phobius"/>
    </source>
</evidence>
<proteinExistence type="predicted"/>
<dbReference type="GO" id="GO:0022857">
    <property type="term" value="F:transmembrane transporter activity"/>
    <property type="evidence" value="ECO:0007669"/>
    <property type="project" value="InterPro"/>
</dbReference>
<feature type="transmembrane region" description="Helical" evidence="5">
    <location>
        <begin position="137"/>
        <end position="155"/>
    </location>
</feature>
<sequence>MVSEDGPPQNSVIFEPIDPEQPAGVRQMEAITSVWTKKWLIAAYSLITLISFINSLQQQANFAWNPFVTSSFKLHGLTGITGLVANLVSGVSKLPLAKFIDVVGRPHGFALCLLCVMLSLVMMATCHNVQTYCAAQVFYWTGMNGIDYVLNIFIADTSLLKNRLIWLAITNSPYICNTFAGPKLGETFLNKSSWRWGYASFVIITPFMCIPFWGIFWLLNRRAQKLRVIERKKSDRTVVQSIAHWCVEFDAIGLLLVCSGCSIFLLPISLAAYQEKHWHSPLIPCMIVVGFLFLVLFVAWERFWAPKAFFPFKLLKNSNVVAACLLGFNTWMAFYSYKMYYGSYLQVVFGLSVARAGYITNIFNLVSCTWAVFISFVFKYTDTYKWGAIIAMPIQVLMSGLLIHFRKPNTHIVLLVIVEVLNAMATAMLVQIELVAVMSAVPHQNMAVSIALLGMITSIGGAIGQTISTALWTNIVPRNIAEYLPDDKKQQAIGIYSDLVVQLGFPLGSPERQAIIRAFGDAQRLMVIVGTIALVPCFLWVYMLKNNRMSQHKERKGLMA</sequence>
<keyword evidence="7" id="KW-1185">Reference proteome</keyword>
<dbReference type="InterPro" id="IPR036259">
    <property type="entry name" value="MFS_trans_sf"/>
</dbReference>
<accession>A0A6A7AKJ5</accession>
<dbReference type="EMBL" id="MU006216">
    <property type="protein sequence ID" value="KAF2833780.1"/>
    <property type="molecule type" value="Genomic_DNA"/>
</dbReference>
<keyword evidence="2 5" id="KW-0812">Transmembrane</keyword>
<feature type="transmembrane region" description="Helical" evidence="5">
    <location>
        <begin position="196"/>
        <end position="219"/>
    </location>
</feature>
<feature type="transmembrane region" description="Helical" evidence="5">
    <location>
        <begin position="412"/>
        <end position="430"/>
    </location>
</feature>
<dbReference type="AlphaFoldDB" id="A0A6A7AKJ5"/>
<feature type="transmembrane region" description="Helical" evidence="5">
    <location>
        <begin position="282"/>
        <end position="300"/>
    </location>
</feature>
<dbReference type="GO" id="GO:0005886">
    <property type="term" value="C:plasma membrane"/>
    <property type="evidence" value="ECO:0007669"/>
    <property type="project" value="TreeGrafter"/>
</dbReference>
<feature type="transmembrane region" description="Helical" evidence="5">
    <location>
        <begin position="320"/>
        <end position="337"/>
    </location>
</feature>
<feature type="transmembrane region" description="Helical" evidence="5">
    <location>
        <begin position="525"/>
        <end position="543"/>
    </location>
</feature>
<feature type="transmembrane region" description="Helical" evidence="5">
    <location>
        <begin position="251"/>
        <end position="270"/>
    </location>
</feature>
<dbReference type="Pfam" id="PF07690">
    <property type="entry name" value="MFS_1"/>
    <property type="match status" value="1"/>
</dbReference>
<organism evidence="6 7">
    <name type="scientific">Ophiobolus disseminans</name>
    <dbReference type="NCBI Taxonomy" id="1469910"/>
    <lineage>
        <taxon>Eukaryota</taxon>
        <taxon>Fungi</taxon>
        <taxon>Dikarya</taxon>
        <taxon>Ascomycota</taxon>
        <taxon>Pezizomycotina</taxon>
        <taxon>Dothideomycetes</taxon>
        <taxon>Pleosporomycetidae</taxon>
        <taxon>Pleosporales</taxon>
        <taxon>Pleosporineae</taxon>
        <taxon>Phaeosphaeriaceae</taxon>
        <taxon>Ophiobolus</taxon>
    </lineage>
</organism>
<protein>
    <submittedName>
        <fullName evidence="6">Siderophore iron transporter mirB</fullName>
    </submittedName>
</protein>
<dbReference type="OrthoDB" id="4078873at2759"/>
<evidence type="ECO:0000313" key="6">
    <source>
        <dbReference type="EMBL" id="KAF2833780.1"/>
    </source>
</evidence>
<evidence type="ECO:0000313" key="7">
    <source>
        <dbReference type="Proteomes" id="UP000799424"/>
    </source>
</evidence>
<evidence type="ECO:0000256" key="4">
    <source>
        <dbReference type="ARBA" id="ARBA00023136"/>
    </source>
</evidence>
<feature type="transmembrane region" description="Helical" evidence="5">
    <location>
        <begin position="76"/>
        <end position="96"/>
    </location>
</feature>
<reference evidence="6" key="1">
    <citation type="journal article" date="2020" name="Stud. Mycol.">
        <title>101 Dothideomycetes genomes: a test case for predicting lifestyles and emergence of pathogens.</title>
        <authorList>
            <person name="Haridas S."/>
            <person name="Albert R."/>
            <person name="Binder M."/>
            <person name="Bloem J."/>
            <person name="Labutti K."/>
            <person name="Salamov A."/>
            <person name="Andreopoulos B."/>
            <person name="Baker S."/>
            <person name="Barry K."/>
            <person name="Bills G."/>
            <person name="Bluhm B."/>
            <person name="Cannon C."/>
            <person name="Castanera R."/>
            <person name="Culley D."/>
            <person name="Daum C."/>
            <person name="Ezra D."/>
            <person name="Gonzalez J."/>
            <person name="Henrissat B."/>
            <person name="Kuo A."/>
            <person name="Liang C."/>
            <person name="Lipzen A."/>
            <person name="Lutzoni F."/>
            <person name="Magnuson J."/>
            <person name="Mondo S."/>
            <person name="Nolan M."/>
            <person name="Ohm R."/>
            <person name="Pangilinan J."/>
            <person name="Park H.-J."/>
            <person name="Ramirez L."/>
            <person name="Alfaro M."/>
            <person name="Sun H."/>
            <person name="Tritt A."/>
            <person name="Yoshinaga Y."/>
            <person name="Zwiers L.-H."/>
            <person name="Turgeon B."/>
            <person name="Goodwin S."/>
            <person name="Spatafora J."/>
            <person name="Crous P."/>
            <person name="Grigoriev I."/>
        </authorList>
    </citation>
    <scope>NUCLEOTIDE SEQUENCE</scope>
    <source>
        <strain evidence="6">CBS 113818</strain>
    </source>
</reference>
<dbReference type="SUPFAM" id="SSF103473">
    <property type="entry name" value="MFS general substrate transporter"/>
    <property type="match status" value="1"/>
</dbReference>
<name>A0A6A7AKJ5_9PLEO</name>
<feature type="transmembrane region" description="Helical" evidence="5">
    <location>
        <begin position="450"/>
        <end position="472"/>
    </location>
</feature>
<evidence type="ECO:0000256" key="2">
    <source>
        <dbReference type="ARBA" id="ARBA00022692"/>
    </source>
</evidence>
<dbReference type="PANTHER" id="PTHR23501:SF107">
    <property type="entry name" value="TRANSPORTER, PUTATIVE (AFU_ORTHOLOGUE AFUA_7G04730)-RELATED"/>
    <property type="match status" value="1"/>
</dbReference>
<keyword evidence="4 5" id="KW-0472">Membrane</keyword>
<dbReference type="Proteomes" id="UP000799424">
    <property type="component" value="Unassembled WGS sequence"/>
</dbReference>
<keyword evidence="3 5" id="KW-1133">Transmembrane helix</keyword>
<evidence type="ECO:0000256" key="3">
    <source>
        <dbReference type="ARBA" id="ARBA00022989"/>
    </source>
</evidence>
<feature type="transmembrane region" description="Helical" evidence="5">
    <location>
        <begin position="358"/>
        <end position="378"/>
    </location>
</feature>
<dbReference type="InterPro" id="IPR011701">
    <property type="entry name" value="MFS"/>
</dbReference>
<evidence type="ECO:0000256" key="1">
    <source>
        <dbReference type="ARBA" id="ARBA00004141"/>
    </source>
</evidence>
<dbReference type="PANTHER" id="PTHR23501">
    <property type="entry name" value="MAJOR FACILITATOR SUPERFAMILY"/>
    <property type="match status" value="1"/>
</dbReference>
<gene>
    <name evidence="6" type="ORF">CC86DRAFT_442147</name>
</gene>
<feature type="transmembrane region" description="Helical" evidence="5">
    <location>
        <begin position="39"/>
        <end position="56"/>
    </location>
</feature>
<comment type="subcellular location">
    <subcellularLocation>
        <location evidence="1">Membrane</location>
        <topology evidence="1">Multi-pass membrane protein</topology>
    </subcellularLocation>
</comment>
<feature type="transmembrane region" description="Helical" evidence="5">
    <location>
        <begin position="108"/>
        <end position="125"/>
    </location>
</feature>
<dbReference type="Gene3D" id="1.20.1250.20">
    <property type="entry name" value="MFS general substrate transporter like domains"/>
    <property type="match status" value="2"/>
</dbReference>
<feature type="transmembrane region" description="Helical" evidence="5">
    <location>
        <begin position="384"/>
        <end position="405"/>
    </location>
</feature>